<name>A0A7W3IYX9_9ACTN</name>
<reference evidence="2 3" key="1">
    <citation type="submission" date="2020-07" db="EMBL/GenBank/DDBJ databases">
        <title>Sequencing the genomes of 1000 actinobacteria strains.</title>
        <authorList>
            <person name="Klenk H.-P."/>
        </authorList>
    </citation>
    <scope>NUCLEOTIDE SEQUENCE [LARGE SCALE GENOMIC DNA]</scope>
    <source>
        <strain evidence="2 3">DSM 21349</strain>
    </source>
</reference>
<dbReference type="RefSeq" id="WP_182538033.1">
    <property type="nucleotide sequence ID" value="NZ_JACGXA010000001.1"/>
</dbReference>
<evidence type="ECO:0008006" key="4">
    <source>
        <dbReference type="Google" id="ProtNLM"/>
    </source>
</evidence>
<feature type="region of interest" description="Disordered" evidence="1">
    <location>
        <begin position="167"/>
        <end position="188"/>
    </location>
</feature>
<dbReference type="GO" id="GO:0005975">
    <property type="term" value="P:carbohydrate metabolic process"/>
    <property type="evidence" value="ECO:0007669"/>
    <property type="project" value="UniProtKB-ARBA"/>
</dbReference>
<dbReference type="InterPro" id="IPR013783">
    <property type="entry name" value="Ig-like_fold"/>
</dbReference>
<dbReference type="AlphaFoldDB" id="A0A7W3IYX9"/>
<comment type="caution">
    <text evidence="2">The sequence shown here is derived from an EMBL/GenBank/DDBJ whole genome shotgun (WGS) entry which is preliminary data.</text>
</comment>
<feature type="compositionally biased region" description="Polar residues" evidence="1">
    <location>
        <begin position="167"/>
        <end position="177"/>
    </location>
</feature>
<protein>
    <recommendedName>
        <fullName evidence="4">Flp pilus-assembly TadE/G-like</fullName>
    </recommendedName>
</protein>
<evidence type="ECO:0000256" key="1">
    <source>
        <dbReference type="SAM" id="MobiDB-lite"/>
    </source>
</evidence>
<keyword evidence="3" id="KW-1185">Reference proteome</keyword>
<evidence type="ECO:0000313" key="3">
    <source>
        <dbReference type="Proteomes" id="UP000580910"/>
    </source>
</evidence>
<dbReference type="Gene3D" id="2.60.40.10">
    <property type="entry name" value="Immunoglobulins"/>
    <property type="match status" value="1"/>
</dbReference>
<proteinExistence type="predicted"/>
<accession>A0A7W3IYX9</accession>
<dbReference type="EMBL" id="JACGXA010000001">
    <property type="protein sequence ID" value="MBA8803192.1"/>
    <property type="molecule type" value="Genomic_DNA"/>
</dbReference>
<dbReference type="Proteomes" id="UP000580910">
    <property type="component" value="Unassembled WGS sequence"/>
</dbReference>
<organism evidence="2 3">
    <name type="scientific">Nocardioides ginsengisegetis</name>
    <dbReference type="NCBI Taxonomy" id="661491"/>
    <lineage>
        <taxon>Bacteria</taxon>
        <taxon>Bacillati</taxon>
        <taxon>Actinomycetota</taxon>
        <taxon>Actinomycetes</taxon>
        <taxon>Propionibacteriales</taxon>
        <taxon>Nocardioidaceae</taxon>
        <taxon>Nocardioides</taxon>
    </lineage>
</organism>
<evidence type="ECO:0000313" key="2">
    <source>
        <dbReference type="EMBL" id="MBA8803192.1"/>
    </source>
</evidence>
<sequence length="542" mass="56209">MTARRKQDERGAVAILVAILATVLLAVGAMAVDIGEAYAKKSLLQTDVDLAVLAAAAQLTTGGNTCNPEVVQAATDYLSKPENMVPGQYALNLGGSPGDLDGYISCNNWKVTLWAPRSHIEYTLAKTIPGAPNGIDVTSTAAAQIKSAGQLATLPFFAVKGCDSGQQSIRNDSQTPATPALTPPSGNPTLNATFTISPTAVASGLSSQNITITGNGFNGVTQVWFSNAAGASIVSPTTFSPPLNNSTTTFTVGVPSAVLAVDDTWYVRVKTASKWSPESSAQTFSVGPPKLYCDAKNEGNFGTLDIPRTDTNSNVLEWNMIKGIQPTLAIHPLPNGECSGQPGSVESTKTPVNGTNCVSTEPGLKIAETNQGLITGAGGLKGRLDADSTSNCSRNGNSARTTTQIKGININDDLLTCFIINGASINDLVAGNSVGTGALSSDIFKSPRFFWLPVLDTDPSTGKKSWPIIGFRPGFISDQSLSATHAGPGSISALDGLEQDSSGIRELKVILFDVKALPEFAPTVGGESDYTGSGPKALVLVE</sequence>
<gene>
    <name evidence="2" type="ORF">FB382_001483</name>
</gene>